<dbReference type="Proteomes" id="UP000507470">
    <property type="component" value="Unassembled WGS sequence"/>
</dbReference>
<feature type="transmembrane region" description="Helical" evidence="1">
    <location>
        <begin position="314"/>
        <end position="336"/>
    </location>
</feature>
<protein>
    <recommendedName>
        <fullName evidence="3">WSC domain-containing protein</fullName>
    </recommendedName>
</protein>
<evidence type="ECO:0000313" key="4">
    <source>
        <dbReference type="EMBL" id="CAC5387729.1"/>
    </source>
</evidence>
<dbReference type="AlphaFoldDB" id="A0A6J8BYD1"/>
<feature type="signal peptide" evidence="2">
    <location>
        <begin position="1"/>
        <end position="17"/>
    </location>
</feature>
<proteinExistence type="predicted"/>
<keyword evidence="1" id="KW-0812">Transmembrane</keyword>
<dbReference type="EMBL" id="CACVKT020004026">
    <property type="protein sequence ID" value="CAC5387729.1"/>
    <property type="molecule type" value="Genomic_DNA"/>
</dbReference>
<evidence type="ECO:0000256" key="1">
    <source>
        <dbReference type="SAM" id="Phobius"/>
    </source>
</evidence>
<evidence type="ECO:0000259" key="3">
    <source>
        <dbReference type="PROSITE" id="PS51212"/>
    </source>
</evidence>
<name>A0A6J8BYD1_MYTCO</name>
<feature type="chain" id="PRO_5026879416" description="WSC domain-containing protein" evidence="2">
    <location>
        <begin position="18"/>
        <end position="451"/>
    </location>
</feature>
<gene>
    <name evidence="4" type="ORF">MCOR_23023</name>
</gene>
<keyword evidence="1" id="KW-1133">Transmembrane helix</keyword>
<keyword evidence="1" id="KW-0472">Membrane</keyword>
<reference evidence="4 5" key="1">
    <citation type="submission" date="2020-06" db="EMBL/GenBank/DDBJ databases">
        <authorList>
            <person name="Li R."/>
            <person name="Bekaert M."/>
        </authorList>
    </citation>
    <scope>NUCLEOTIDE SEQUENCE [LARGE SCALE GENOMIC DNA]</scope>
    <source>
        <strain evidence="5">wild</strain>
    </source>
</reference>
<keyword evidence="5" id="KW-1185">Reference proteome</keyword>
<dbReference type="PROSITE" id="PS51212">
    <property type="entry name" value="WSC"/>
    <property type="match status" value="1"/>
</dbReference>
<evidence type="ECO:0000256" key="2">
    <source>
        <dbReference type="SAM" id="SignalP"/>
    </source>
</evidence>
<keyword evidence="2" id="KW-0732">Signal</keyword>
<evidence type="ECO:0000313" key="5">
    <source>
        <dbReference type="Proteomes" id="UP000507470"/>
    </source>
</evidence>
<accession>A0A6J8BYD1</accession>
<sequence length="451" mass="51417">MNFLWSLTIFCFYAVNSEVKSSEAFITNNSFTWMQAKSNCKLIGQDSNVKAAVDMIKTVWIDATATYSPWIEYLGCFKVNRRKKAFSYVTAGKQVHECLQICSDYQYIGVQQTRCICPVSDSMVEVNDQRCESKACFQDNDGLCVDDNEEVMYAVYKKVSIEANVGIGDCLTVVENNNGTDFYWASRCDLRLYQVCEHEKNKTGIQKEERIRDIWTLSHTHCSSGKLGLYSVTSLQKLQLIRDTYYWLGDIRRPVYNFYSDIASSRDHCVAATINREGNLERFVEDCNKSLPALCSEPDITVPTGGLDVVRDHITLIVVLISVVVFAGLVLVLLCMRIKKNHSHRLHSKHPPSKTLDCDKAFAEIRKPDTELKHNSRMFSVQTQSDYDHINHCKNETENKNGNVYDTTNSIEECEDNPYHHTNTKDPDKQFAANSGDYVQISVRINEVSPL</sequence>
<organism evidence="4 5">
    <name type="scientific">Mytilus coruscus</name>
    <name type="common">Sea mussel</name>
    <dbReference type="NCBI Taxonomy" id="42192"/>
    <lineage>
        <taxon>Eukaryota</taxon>
        <taxon>Metazoa</taxon>
        <taxon>Spiralia</taxon>
        <taxon>Lophotrochozoa</taxon>
        <taxon>Mollusca</taxon>
        <taxon>Bivalvia</taxon>
        <taxon>Autobranchia</taxon>
        <taxon>Pteriomorphia</taxon>
        <taxon>Mytilida</taxon>
        <taxon>Mytiloidea</taxon>
        <taxon>Mytilidae</taxon>
        <taxon>Mytilinae</taxon>
        <taxon>Mytilus</taxon>
    </lineage>
</organism>
<feature type="domain" description="WSC" evidence="3">
    <location>
        <begin position="70"/>
        <end position="156"/>
    </location>
</feature>
<dbReference type="OrthoDB" id="6121008at2759"/>
<dbReference type="InterPro" id="IPR002889">
    <property type="entry name" value="WSC_carb-bd"/>
</dbReference>